<sequence length="147" mass="16639">MSDHSSLTLSLTLPADKPGRQQWCLNTRLLAYEDTLMEIKDTVSHILAENDTPESSIATLWESLKVVIRGQFIAIAARQNALRCDKRQQLEDDMQALEETHRQSGSLAVRRQLAVQRKQLRALDEGKAEYALLRTKQKFYTGGNRAG</sequence>
<reference evidence="1" key="1">
    <citation type="journal article" date="2022" name="bioRxiv">
        <title>Sequencing and chromosome-scale assembly of the giantPleurodeles waltlgenome.</title>
        <authorList>
            <person name="Brown T."/>
            <person name="Elewa A."/>
            <person name="Iarovenko S."/>
            <person name="Subramanian E."/>
            <person name="Araus A.J."/>
            <person name="Petzold A."/>
            <person name="Susuki M."/>
            <person name="Suzuki K.-i.T."/>
            <person name="Hayashi T."/>
            <person name="Toyoda A."/>
            <person name="Oliveira C."/>
            <person name="Osipova E."/>
            <person name="Leigh N.D."/>
            <person name="Simon A."/>
            <person name="Yun M.H."/>
        </authorList>
    </citation>
    <scope>NUCLEOTIDE SEQUENCE</scope>
    <source>
        <strain evidence="1">20211129_DDA</strain>
        <tissue evidence="1">Liver</tissue>
    </source>
</reference>
<dbReference type="Proteomes" id="UP001066276">
    <property type="component" value="Chromosome 5"/>
</dbReference>
<dbReference type="AlphaFoldDB" id="A0AAV7RWU6"/>
<accession>A0AAV7RWU6</accession>
<gene>
    <name evidence="1" type="ORF">NDU88_008158</name>
</gene>
<dbReference type="EMBL" id="JANPWB010000009">
    <property type="protein sequence ID" value="KAJ1155428.1"/>
    <property type="molecule type" value="Genomic_DNA"/>
</dbReference>
<keyword evidence="2" id="KW-1185">Reference proteome</keyword>
<proteinExistence type="predicted"/>
<protein>
    <submittedName>
        <fullName evidence="1">Uncharacterized protein</fullName>
    </submittedName>
</protein>
<evidence type="ECO:0000313" key="1">
    <source>
        <dbReference type="EMBL" id="KAJ1155428.1"/>
    </source>
</evidence>
<organism evidence="1 2">
    <name type="scientific">Pleurodeles waltl</name>
    <name type="common">Iberian ribbed newt</name>
    <dbReference type="NCBI Taxonomy" id="8319"/>
    <lineage>
        <taxon>Eukaryota</taxon>
        <taxon>Metazoa</taxon>
        <taxon>Chordata</taxon>
        <taxon>Craniata</taxon>
        <taxon>Vertebrata</taxon>
        <taxon>Euteleostomi</taxon>
        <taxon>Amphibia</taxon>
        <taxon>Batrachia</taxon>
        <taxon>Caudata</taxon>
        <taxon>Salamandroidea</taxon>
        <taxon>Salamandridae</taxon>
        <taxon>Pleurodelinae</taxon>
        <taxon>Pleurodeles</taxon>
    </lineage>
</organism>
<comment type="caution">
    <text evidence="1">The sequence shown here is derived from an EMBL/GenBank/DDBJ whole genome shotgun (WGS) entry which is preliminary data.</text>
</comment>
<name>A0AAV7RWU6_PLEWA</name>
<evidence type="ECO:0000313" key="2">
    <source>
        <dbReference type="Proteomes" id="UP001066276"/>
    </source>
</evidence>